<keyword evidence="2" id="KW-1185">Reference proteome</keyword>
<dbReference type="Proteomes" id="UP000029264">
    <property type="component" value="Unassembled WGS sequence"/>
</dbReference>
<organism evidence="1 2">
    <name type="scientific">Shewanella mangrovi</name>
    <dbReference type="NCBI Taxonomy" id="1515746"/>
    <lineage>
        <taxon>Bacteria</taxon>
        <taxon>Pseudomonadati</taxon>
        <taxon>Pseudomonadota</taxon>
        <taxon>Gammaproteobacteria</taxon>
        <taxon>Alteromonadales</taxon>
        <taxon>Shewanellaceae</taxon>
        <taxon>Shewanella</taxon>
    </lineage>
</organism>
<dbReference type="STRING" id="1515746.HR45_05640"/>
<sequence length="97" mass="10730">MQHLKHSRQRWLWMVLGLWLTLFQTTVAAHSIEEGIVAHQHGDCLLCHAGHLTGATAHHIPALHVVASRTLTVSAPLPPVPLLLLARQHHARAPPFC</sequence>
<name>A0A094JIW4_9GAMM</name>
<comment type="caution">
    <text evidence="1">The sequence shown here is derived from an EMBL/GenBank/DDBJ whole genome shotgun (WGS) entry which is preliminary data.</text>
</comment>
<dbReference type="AlphaFoldDB" id="A0A094JIW4"/>
<gene>
    <name evidence="1" type="ORF">HR45_05640</name>
</gene>
<evidence type="ECO:0000313" key="2">
    <source>
        <dbReference type="Proteomes" id="UP000029264"/>
    </source>
</evidence>
<protein>
    <submittedName>
        <fullName evidence="1">Uncharacterized protein</fullName>
    </submittedName>
</protein>
<dbReference type="EMBL" id="JPEO01000003">
    <property type="protein sequence ID" value="KFZ37994.1"/>
    <property type="molecule type" value="Genomic_DNA"/>
</dbReference>
<evidence type="ECO:0000313" key="1">
    <source>
        <dbReference type="EMBL" id="KFZ37994.1"/>
    </source>
</evidence>
<proteinExistence type="predicted"/>
<dbReference type="RefSeq" id="WP_037440576.1">
    <property type="nucleotide sequence ID" value="NZ_JPEO01000003.1"/>
</dbReference>
<reference evidence="1 2" key="1">
    <citation type="submission" date="2014-06" db="EMBL/GenBank/DDBJ databases">
        <title>Shewanella sp. YQH10.</title>
        <authorList>
            <person name="Liu Y."/>
            <person name="Zeng R."/>
        </authorList>
    </citation>
    <scope>NUCLEOTIDE SEQUENCE [LARGE SCALE GENOMIC DNA]</scope>
    <source>
        <strain evidence="1 2">YQH10</strain>
    </source>
</reference>
<accession>A0A094JIW4</accession>